<evidence type="ECO:0000256" key="9">
    <source>
        <dbReference type="SAM" id="MobiDB-lite"/>
    </source>
</evidence>
<dbReference type="PROSITE" id="PS00136">
    <property type="entry name" value="SUBTILASE_ASP"/>
    <property type="match status" value="1"/>
</dbReference>
<reference evidence="12 13" key="1">
    <citation type="submission" date="2018-03" db="EMBL/GenBank/DDBJ databases">
        <title>Whole genome sequencing of Histamine producing bacteria.</title>
        <authorList>
            <person name="Butler K."/>
        </authorList>
    </citation>
    <scope>NUCLEOTIDE SEQUENCE [LARGE SCALE GENOMIC DNA]</scope>
    <source>
        <strain evidence="12 13">JCM 13586</strain>
    </source>
</reference>
<feature type="active site" description="Charge relay system" evidence="7">
    <location>
        <position position="165"/>
    </location>
</feature>
<dbReference type="RefSeq" id="WP_107347017.1">
    <property type="nucleotide sequence ID" value="NZ_PYMH01000001.1"/>
</dbReference>
<dbReference type="Pfam" id="PF00082">
    <property type="entry name" value="Peptidase_S8"/>
    <property type="match status" value="1"/>
</dbReference>
<gene>
    <name evidence="12" type="ORF">C9I99_01190</name>
</gene>
<dbReference type="SMR" id="A0A2T3J2Y6"/>
<comment type="subcellular location">
    <subcellularLocation>
        <location evidence="1">Secreted</location>
    </subcellularLocation>
</comment>
<dbReference type="SUPFAM" id="SSF52743">
    <property type="entry name" value="Subtilisin-like"/>
    <property type="match status" value="1"/>
</dbReference>
<dbReference type="EMBL" id="PYMH01000001">
    <property type="protein sequence ID" value="PSU35662.1"/>
    <property type="molecule type" value="Genomic_DNA"/>
</dbReference>
<dbReference type="PRINTS" id="PR00723">
    <property type="entry name" value="SUBTILISIN"/>
</dbReference>
<dbReference type="InterPro" id="IPR015500">
    <property type="entry name" value="Peptidase_S8_subtilisin-rel"/>
</dbReference>
<evidence type="ECO:0000256" key="4">
    <source>
        <dbReference type="ARBA" id="ARBA00022670"/>
    </source>
</evidence>
<dbReference type="GO" id="GO:0006508">
    <property type="term" value="P:proteolysis"/>
    <property type="evidence" value="ECO:0007669"/>
    <property type="project" value="UniProtKB-KW"/>
</dbReference>
<dbReference type="PANTHER" id="PTHR43806">
    <property type="entry name" value="PEPTIDASE S8"/>
    <property type="match status" value="1"/>
</dbReference>
<organism evidence="12 13">
    <name type="scientific">Photobacterium lutimaris</name>
    <dbReference type="NCBI Taxonomy" id="388278"/>
    <lineage>
        <taxon>Bacteria</taxon>
        <taxon>Pseudomonadati</taxon>
        <taxon>Pseudomonadota</taxon>
        <taxon>Gammaproteobacteria</taxon>
        <taxon>Vibrionales</taxon>
        <taxon>Vibrionaceae</taxon>
        <taxon>Photobacterium</taxon>
    </lineage>
</organism>
<evidence type="ECO:0000313" key="13">
    <source>
        <dbReference type="Proteomes" id="UP000241222"/>
    </source>
</evidence>
<dbReference type="OrthoDB" id="9790784at2"/>
<dbReference type="InterPro" id="IPR023827">
    <property type="entry name" value="Peptidase_S8_Asp-AS"/>
</dbReference>
<evidence type="ECO:0000256" key="5">
    <source>
        <dbReference type="ARBA" id="ARBA00022801"/>
    </source>
</evidence>
<evidence type="ECO:0000256" key="10">
    <source>
        <dbReference type="SAM" id="SignalP"/>
    </source>
</evidence>
<keyword evidence="10" id="KW-0732">Signal</keyword>
<keyword evidence="5 7" id="KW-0378">Hydrolase</keyword>
<protein>
    <submittedName>
        <fullName evidence="12">Serine proteinase</fullName>
    </submittedName>
</protein>
<dbReference type="InterPro" id="IPR050131">
    <property type="entry name" value="Peptidase_S8_subtilisin-like"/>
</dbReference>
<accession>A0A2T3J2Y6</accession>
<dbReference type="InterPro" id="IPR034084">
    <property type="entry name" value="Thermitase-like_dom"/>
</dbReference>
<comment type="caution">
    <text evidence="12">The sequence shown here is derived from an EMBL/GenBank/DDBJ whole genome shotgun (WGS) entry which is preliminary data.</text>
</comment>
<evidence type="ECO:0000256" key="1">
    <source>
        <dbReference type="ARBA" id="ARBA00004613"/>
    </source>
</evidence>
<dbReference type="PROSITE" id="PS51892">
    <property type="entry name" value="SUBTILASE"/>
    <property type="match status" value="1"/>
</dbReference>
<dbReference type="AlphaFoldDB" id="A0A2T3J2Y6"/>
<feature type="compositionally biased region" description="Polar residues" evidence="9">
    <location>
        <begin position="446"/>
        <end position="456"/>
    </location>
</feature>
<dbReference type="InterPro" id="IPR021655">
    <property type="entry name" value="Put_metal-bd"/>
</dbReference>
<keyword evidence="6 7" id="KW-0720">Serine protease</keyword>
<feature type="active site" description="Charge relay system" evidence="7">
    <location>
        <position position="132"/>
    </location>
</feature>
<feature type="domain" description="Peptidase S8/S53" evidence="11">
    <location>
        <begin position="123"/>
        <end position="387"/>
    </location>
</feature>
<feature type="chain" id="PRO_5015575128" evidence="10">
    <location>
        <begin position="27"/>
        <end position="456"/>
    </location>
</feature>
<dbReference type="PROSITE" id="PS00138">
    <property type="entry name" value="SUBTILASE_SER"/>
    <property type="match status" value="1"/>
</dbReference>
<comment type="similarity">
    <text evidence="2 7 8">Belongs to the peptidase S8 family.</text>
</comment>
<dbReference type="Pfam" id="PF11617">
    <property type="entry name" value="Cu-binding_MopE"/>
    <property type="match status" value="1"/>
</dbReference>
<keyword evidence="4 7" id="KW-0645">Protease</keyword>
<proteinExistence type="inferred from homology"/>
<dbReference type="GO" id="GO:0004252">
    <property type="term" value="F:serine-type endopeptidase activity"/>
    <property type="evidence" value="ECO:0007669"/>
    <property type="project" value="UniProtKB-UniRule"/>
</dbReference>
<sequence length="456" mass="47911">MKKVFDKSCHVVVFGAVLGFHFSAHASELGAPFRAGEVVVAALPEELSGETLIRHYPNAGLSVIRADKGKELDKIKQQQSKGRKAGKNFVAEHFVHSTNDPLASYQWHFDNVQADTAWTISAGANVIVAVLDTGLAESNDDGIGCTDAPRDIVNNDGLPLDGNGHGTHVAGTIAQRTNNSIGVSGLAYESCIMPVKVLNDSGSGSFADIAEGIYWAVNNGAKVINMSLGVNARYGITNDSVMDPALDYAATNEVVVVAAAGNDGSRKNVSYPAIYPSVIAVGATDYNNGLASYSNRGQGLDIVAPGGDTRVDANNDGYADGVLQETTIDNVTGYYFFQGTSMAAPHVSAIAAMLFASGKTYQGVIEAMQASALDLGSRGYDSSFGHGLVQAYSALQWVPGNDDGVNPICTDIDGDGYCLEVDDCDDENAQVNPSRNEKGPRRNDGLDNNCNGIIDG</sequence>
<dbReference type="PANTHER" id="PTHR43806:SF11">
    <property type="entry name" value="CEREVISIN-RELATED"/>
    <property type="match status" value="1"/>
</dbReference>
<evidence type="ECO:0000256" key="3">
    <source>
        <dbReference type="ARBA" id="ARBA00022525"/>
    </source>
</evidence>
<feature type="compositionally biased region" description="Basic and acidic residues" evidence="9">
    <location>
        <begin position="435"/>
        <end position="445"/>
    </location>
</feature>
<evidence type="ECO:0000256" key="8">
    <source>
        <dbReference type="RuleBase" id="RU003355"/>
    </source>
</evidence>
<dbReference type="Gene3D" id="3.40.50.200">
    <property type="entry name" value="Peptidase S8/S53 domain"/>
    <property type="match status" value="1"/>
</dbReference>
<dbReference type="GO" id="GO:0005576">
    <property type="term" value="C:extracellular region"/>
    <property type="evidence" value="ECO:0007669"/>
    <property type="project" value="UniProtKB-SubCell"/>
</dbReference>
<dbReference type="CDD" id="cd07484">
    <property type="entry name" value="Peptidases_S8_Thermitase_like"/>
    <property type="match status" value="1"/>
</dbReference>
<dbReference type="InterPro" id="IPR023828">
    <property type="entry name" value="Peptidase_S8_Ser-AS"/>
</dbReference>
<name>A0A2T3J2Y6_9GAMM</name>
<feature type="signal peptide" evidence="10">
    <location>
        <begin position="1"/>
        <end position="26"/>
    </location>
</feature>
<evidence type="ECO:0000313" key="12">
    <source>
        <dbReference type="EMBL" id="PSU35662.1"/>
    </source>
</evidence>
<keyword evidence="3" id="KW-0964">Secreted</keyword>
<keyword evidence="13" id="KW-1185">Reference proteome</keyword>
<feature type="region of interest" description="Disordered" evidence="9">
    <location>
        <begin position="429"/>
        <end position="456"/>
    </location>
</feature>
<feature type="active site" description="Charge relay system" evidence="7">
    <location>
        <position position="341"/>
    </location>
</feature>
<evidence type="ECO:0000256" key="7">
    <source>
        <dbReference type="PROSITE-ProRule" id="PRU01240"/>
    </source>
</evidence>
<dbReference type="InterPro" id="IPR000209">
    <property type="entry name" value="Peptidase_S8/S53_dom"/>
</dbReference>
<evidence type="ECO:0000259" key="11">
    <source>
        <dbReference type="Pfam" id="PF00082"/>
    </source>
</evidence>
<evidence type="ECO:0000256" key="6">
    <source>
        <dbReference type="ARBA" id="ARBA00022825"/>
    </source>
</evidence>
<evidence type="ECO:0000256" key="2">
    <source>
        <dbReference type="ARBA" id="ARBA00011073"/>
    </source>
</evidence>
<dbReference type="Proteomes" id="UP000241222">
    <property type="component" value="Unassembled WGS sequence"/>
</dbReference>
<dbReference type="InterPro" id="IPR036852">
    <property type="entry name" value="Peptidase_S8/S53_dom_sf"/>
</dbReference>